<dbReference type="Proteomes" id="UP000014028">
    <property type="component" value="Unassembled WGS sequence"/>
</dbReference>
<reference evidence="1 2" key="1">
    <citation type="submission" date="2012-12" db="EMBL/GenBank/DDBJ databases">
        <title>The Genome Sequence of Bacillus cereus VD184.</title>
        <authorList>
            <consortium name="The Broad Institute Genome Sequencing Platform"/>
            <consortium name="The Broad Institute Genome Sequencing Center for Infectious Disease"/>
            <person name="Feldgarden M."/>
            <person name="Van der Auwera G.A."/>
            <person name="Mahillon J."/>
            <person name="Duprez V."/>
            <person name="Timmery S."/>
            <person name="Mattelet C."/>
            <person name="Dierick K."/>
            <person name="Sun M."/>
            <person name="Yu Z."/>
            <person name="Zhu L."/>
            <person name="Hu X."/>
            <person name="Shank E.B."/>
            <person name="Swiecicka I."/>
            <person name="Hansen B.M."/>
            <person name="Andrup L."/>
            <person name="Walker B."/>
            <person name="Young S.K."/>
            <person name="Zeng Q."/>
            <person name="Gargeya S."/>
            <person name="Fitzgerald M."/>
            <person name="Haas B."/>
            <person name="Abouelleil A."/>
            <person name="Alvarado L."/>
            <person name="Arachchi H.M."/>
            <person name="Berlin A.M."/>
            <person name="Chapman S.B."/>
            <person name="Dewar J."/>
            <person name="Goldberg J."/>
            <person name="Griggs A."/>
            <person name="Gujja S."/>
            <person name="Hansen M."/>
            <person name="Howarth C."/>
            <person name="Imamovic A."/>
            <person name="Larimer J."/>
            <person name="McCowan C."/>
            <person name="Murphy C."/>
            <person name="Neiman D."/>
            <person name="Pearson M."/>
            <person name="Priest M."/>
            <person name="Roberts A."/>
            <person name="Saif S."/>
            <person name="Shea T."/>
            <person name="Sisk P."/>
            <person name="Sykes S."/>
            <person name="Wortman J."/>
            <person name="Nusbaum C."/>
            <person name="Birren B."/>
        </authorList>
    </citation>
    <scope>NUCLEOTIDE SEQUENCE [LARGE SCALE GENOMIC DNA]</scope>
    <source>
        <strain evidence="1 2">VD184</strain>
    </source>
</reference>
<accession>A0A9W5VQI3</accession>
<evidence type="ECO:0000313" key="1">
    <source>
        <dbReference type="EMBL" id="EOQ05420.1"/>
    </source>
</evidence>
<comment type="caution">
    <text evidence="1">The sequence shown here is derived from an EMBL/GenBank/DDBJ whole genome shotgun (WGS) entry which is preliminary data.</text>
</comment>
<dbReference type="EMBL" id="AHFK01000075">
    <property type="protein sequence ID" value="EOQ05420.1"/>
    <property type="molecule type" value="Genomic_DNA"/>
</dbReference>
<protein>
    <submittedName>
        <fullName evidence="1">Uncharacterized protein</fullName>
    </submittedName>
</protein>
<gene>
    <name evidence="1" type="ORF">IKC_06342</name>
</gene>
<dbReference type="AlphaFoldDB" id="A0A9W5VQI3"/>
<proteinExistence type="predicted"/>
<organism evidence="1 2">
    <name type="scientific">Bacillus cereus VD184</name>
    <dbReference type="NCBI Taxonomy" id="1053242"/>
    <lineage>
        <taxon>Bacteria</taxon>
        <taxon>Bacillati</taxon>
        <taxon>Bacillota</taxon>
        <taxon>Bacilli</taxon>
        <taxon>Bacillales</taxon>
        <taxon>Bacillaceae</taxon>
        <taxon>Bacillus</taxon>
        <taxon>Bacillus cereus group</taxon>
    </lineage>
</organism>
<sequence length="41" mass="4654">MIGLPNNILEYCQTVELTVKKSIFLEAMNRSKTGEELQPSK</sequence>
<evidence type="ECO:0000313" key="2">
    <source>
        <dbReference type="Proteomes" id="UP000014028"/>
    </source>
</evidence>
<name>A0A9W5VQI3_BACCE</name>